<proteinExistence type="predicted"/>
<dbReference type="EMBL" id="UGXH01000003">
    <property type="protein sequence ID" value="SUG58317.1"/>
    <property type="molecule type" value="Genomic_DNA"/>
</dbReference>
<sequence length="49" mass="5550">MGISVGHSYFTATISSETINKMFSSDELPHMTIWECIKIFSLIQGKEKL</sequence>
<keyword evidence="1" id="KW-0378">Hydrolase</keyword>
<evidence type="ECO:0000313" key="2">
    <source>
        <dbReference type="Proteomes" id="UP000254633"/>
    </source>
</evidence>
<dbReference type="GO" id="GO:0016787">
    <property type="term" value="F:hydrolase activity"/>
    <property type="evidence" value="ECO:0007669"/>
    <property type="project" value="UniProtKB-KW"/>
</dbReference>
<dbReference type="Proteomes" id="UP000254633">
    <property type="component" value="Unassembled WGS sequence"/>
</dbReference>
<organism evidence="1 2">
    <name type="scientific">Salmonella diarizonae</name>
    <dbReference type="NCBI Taxonomy" id="59204"/>
    <lineage>
        <taxon>Bacteria</taxon>
        <taxon>Pseudomonadati</taxon>
        <taxon>Pseudomonadota</taxon>
        <taxon>Gammaproteobacteria</taxon>
        <taxon>Enterobacterales</taxon>
        <taxon>Enterobacteriaceae</taxon>
        <taxon>Salmonella</taxon>
    </lineage>
</organism>
<accession>A0A379U647</accession>
<reference evidence="1 2" key="1">
    <citation type="submission" date="2018-06" db="EMBL/GenBank/DDBJ databases">
        <authorList>
            <consortium name="Pathogen Informatics"/>
            <person name="Doyle S."/>
        </authorList>
    </citation>
    <scope>NUCLEOTIDE SEQUENCE [LARGE SCALE GENOMIC DNA]</scope>
    <source>
        <strain evidence="1 2">NCTC10060</strain>
    </source>
</reference>
<dbReference type="AlphaFoldDB" id="A0A379U647"/>
<dbReference type="EC" id="3.-.-.-" evidence="1"/>
<evidence type="ECO:0000313" key="1">
    <source>
        <dbReference type="EMBL" id="SUG58317.1"/>
    </source>
</evidence>
<name>A0A379U647_SALDZ</name>
<gene>
    <name evidence="1" type="primary">sseJ_3</name>
    <name evidence="1" type="ORF">NCTC10060_05606</name>
</gene>
<protein>
    <submittedName>
        <fullName evidence="1">Pathogenicity island 2 effector protein SseJ</fullName>
        <ecNumber evidence="1">3.-.-.-</ecNumber>
    </submittedName>
</protein>